<dbReference type="GO" id="GO:0032259">
    <property type="term" value="P:methylation"/>
    <property type="evidence" value="ECO:0007669"/>
    <property type="project" value="UniProtKB-KW"/>
</dbReference>
<organism evidence="1 2">
    <name type="scientific">Lophiotrema nucula</name>
    <dbReference type="NCBI Taxonomy" id="690887"/>
    <lineage>
        <taxon>Eukaryota</taxon>
        <taxon>Fungi</taxon>
        <taxon>Dikarya</taxon>
        <taxon>Ascomycota</taxon>
        <taxon>Pezizomycotina</taxon>
        <taxon>Dothideomycetes</taxon>
        <taxon>Pleosporomycetidae</taxon>
        <taxon>Pleosporales</taxon>
        <taxon>Lophiotremataceae</taxon>
        <taxon>Lophiotrema</taxon>
    </lineage>
</organism>
<dbReference type="CDD" id="cd02440">
    <property type="entry name" value="AdoMet_MTases"/>
    <property type="match status" value="1"/>
</dbReference>
<reference evidence="1" key="1">
    <citation type="journal article" date="2020" name="Stud. Mycol.">
        <title>101 Dothideomycetes genomes: a test case for predicting lifestyles and emergence of pathogens.</title>
        <authorList>
            <person name="Haridas S."/>
            <person name="Albert R."/>
            <person name="Binder M."/>
            <person name="Bloem J."/>
            <person name="Labutti K."/>
            <person name="Salamov A."/>
            <person name="Andreopoulos B."/>
            <person name="Baker S."/>
            <person name="Barry K."/>
            <person name="Bills G."/>
            <person name="Bluhm B."/>
            <person name="Cannon C."/>
            <person name="Castanera R."/>
            <person name="Culley D."/>
            <person name="Daum C."/>
            <person name="Ezra D."/>
            <person name="Gonzalez J."/>
            <person name="Henrissat B."/>
            <person name="Kuo A."/>
            <person name="Liang C."/>
            <person name="Lipzen A."/>
            <person name="Lutzoni F."/>
            <person name="Magnuson J."/>
            <person name="Mondo S."/>
            <person name="Nolan M."/>
            <person name="Ohm R."/>
            <person name="Pangilinan J."/>
            <person name="Park H.-J."/>
            <person name="Ramirez L."/>
            <person name="Alfaro M."/>
            <person name="Sun H."/>
            <person name="Tritt A."/>
            <person name="Yoshinaga Y."/>
            <person name="Zwiers L.-H."/>
            <person name="Turgeon B."/>
            <person name="Goodwin S."/>
            <person name="Spatafora J."/>
            <person name="Crous P."/>
            <person name="Grigoriev I."/>
        </authorList>
    </citation>
    <scope>NUCLEOTIDE SEQUENCE</scope>
    <source>
        <strain evidence="1">CBS 627.86</strain>
    </source>
</reference>
<protein>
    <submittedName>
        <fullName evidence="1">S-adenosyl-L-methionine-dependent methyltransferase</fullName>
    </submittedName>
</protein>
<dbReference type="EMBL" id="ML977313">
    <property type="protein sequence ID" value="KAF2120576.1"/>
    <property type="molecule type" value="Genomic_DNA"/>
</dbReference>
<dbReference type="PANTHER" id="PTHR43591">
    <property type="entry name" value="METHYLTRANSFERASE"/>
    <property type="match status" value="1"/>
</dbReference>
<dbReference type="GO" id="GO:0008168">
    <property type="term" value="F:methyltransferase activity"/>
    <property type="evidence" value="ECO:0007669"/>
    <property type="project" value="UniProtKB-KW"/>
</dbReference>
<dbReference type="Pfam" id="PF13489">
    <property type="entry name" value="Methyltransf_23"/>
    <property type="match status" value="1"/>
</dbReference>
<dbReference type="InterPro" id="IPR029063">
    <property type="entry name" value="SAM-dependent_MTases_sf"/>
</dbReference>
<keyword evidence="1" id="KW-0808">Transferase</keyword>
<gene>
    <name evidence="1" type="ORF">BDV96DRAFT_565123</name>
</gene>
<keyword evidence="2" id="KW-1185">Reference proteome</keyword>
<accession>A0A6A5ZN30</accession>
<dbReference type="Proteomes" id="UP000799770">
    <property type="component" value="Unassembled WGS sequence"/>
</dbReference>
<name>A0A6A5ZN30_9PLEO</name>
<dbReference type="Gene3D" id="3.40.50.150">
    <property type="entry name" value="Vaccinia Virus protein VP39"/>
    <property type="match status" value="1"/>
</dbReference>
<dbReference type="OrthoDB" id="184880at2759"/>
<proteinExistence type="predicted"/>
<dbReference type="AlphaFoldDB" id="A0A6A5ZN30"/>
<sequence>MASKEDTPAYIMDTSDEITRLSYNHALFKDAMGGNLVLAPIDFSSGPKRILDSATADGLWLRDLAATCPVDHEFTGTDINPAQFPKDSVANFSYRVQDVHGDWPVDWNSRFDLVHQRLGLAASGPRTQDVVKNMARLVRPGGWIQFVEADDHESSDAGPMWKQNMILFRDLFKAMGSRYSSGDEIAGWLRDVGFEDVEEKVFGLRFGALNPNEELARKGVISSRLGLQQLCAIAKTFPPGAISLSHEELDRLPVEGPLETEKQGHIMYMRAVWGRQRA</sequence>
<keyword evidence="1" id="KW-0489">Methyltransferase</keyword>
<evidence type="ECO:0000313" key="2">
    <source>
        <dbReference type="Proteomes" id="UP000799770"/>
    </source>
</evidence>
<dbReference type="SUPFAM" id="SSF53335">
    <property type="entry name" value="S-adenosyl-L-methionine-dependent methyltransferases"/>
    <property type="match status" value="1"/>
</dbReference>
<evidence type="ECO:0000313" key="1">
    <source>
        <dbReference type="EMBL" id="KAF2120576.1"/>
    </source>
</evidence>
<dbReference type="PANTHER" id="PTHR43591:SF110">
    <property type="entry name" value="RHODANESE DOMAIN-CONTAINING PROTEIN"/>
    <property type="match status" value="1"/>
</dbReference>